<keyword evidence="14" id="KW-1185">Reference proteome</keyword>
<dbReference type="FunFam" id="3.30.450.60:FF:000007">
    <property type="entry name" value="AP complex subunit sigma"/>
    <property type="match status" value="1"/>
</dbReference>
<protein>
    <recommendedName>
        <fullName evidence="12">AP complex mu/sigma subunit domain-containing protein</fullName>
    </recommendedName>
</protein>
<feature type="transmembrane region" description="Helical" evidence="11">
    <location>
        <begin position="1757"/>
        <end position="1780"/>
    </location>
</feature>
<dbReference type="SUPFAM" id="SSF64356">
    <property type="entry name" value="SNARE-like"/>
    <property type="match status" value="1"/>
</dbReference>
<dbReference type="Gene3D" id="3.30.450.60">
    <property type="match status" value="1"/>
</dbReference>
<keyword evidence="8" id="KW-0968">Cytoplasmic vesicle</keyword>
<dbReference type="InterPro" id="IPR000804">
    <property type="entry name" value="Clathrin_sm-chain_CS"/>
</dbReference>
<feature type="coiled-coil region" evidence="9">
    <location>
        <begin position="406"/>
        <end position="433"/>
    </location>
</feature>
<feature type="transmembrane region" description="Helical" evidence="11">
    <location>
        <begin position="1452"/>
        <end position="1476"/>
    </location>
</feature>
<keyword evidence="5" id="KW-0653">Protein transport</keyword>
<evidence type="ECO:0000259" key="12">
    <source>
        <dbReference type="Pfam" id="PF01217"/>
    </source>
</evidence>
<evidence type="ECO:0000313" key="14">
    <source>
        <dbReference type="Proteomes" id="UP001209570"/>
    </source>
</evidence>
<evidence type="ECO:0000256" key="4">
    <source>
        <dbReference type="ARBA" id="ARBA00022448"/>
    </source>
</evidence>
<feature type="transmembrane region" description="Helical" evidence="11">
    <location>
        <begin position="1413"/>
        <end position="1440"/>
    </location>
</feature>
<dbReference type="CDD" id="cd14831">
    <property type="entry name" value="AP1_sigma"/>
    <property type="match status" value="1"/>
</dbReference>
<dbReference type="GO" id="GO:0006886">
    <property type="term" value="P:intracellular protein transport"/>
    <property type="evidence" value="ECO:0007669"/>
    <property type="project" value="InterPro"/>
</dbReference>
<sequence>MIEAMLLVSRQGKTRLSKWYTAASIKEKGRMIREITALVLSRPPKQCNFIEFKDKKIVYKRYASLYFIACISKDENELITLEMIHLYVEVLDRYFGNVCELDIIFNFHKAYYILDELFIGGHLQESSKKEMLRIINSQEDYMDESKEEKISIRGRTGTRRKTLFRATAGLSLDEQLQVASRLQASGDGVLQSIQHMKQTSQRQRQATKANNLKFEWLHEHQHLKRLEEACARDLETHLLRLYNDAKASAAAAGATPPPPPPSRPEQDADPPPTDFATALEELLALEQDARLARLHHVASRREQRQAMQQLLAGLRCDGADAAAKRDAQALLLDAVIGHQLVDATLEDELQRCDREALAAYEDVVRSLRAPPSSAAPSGRSSAAQAIVDELVGPEGCADELLRLEILEDVERLAAELADDLAALEREFLRLAAQDDAAGSLAAARSATGGWAPADDERFLVVLRAFGAKPPAVLYGQLAAVLPHVGAAAARRHVKFHQHRRFWLDKTRDRQRDHERRLERLKAAARERLAARRQLEAERAQQLARLEQMRAQCAERHERVAELRGARDAERRIRQQQQEIEALVASEEREAAARRWRQRHEQQRRRVDEYRHDKLLDALADARREDEQREREERERAALSAVNAERVQFRQSELQRKMEHERLELAKEMEAEALRLARLESIKQAAPYAERIAAIAPDPERTRQETVAFRANAEAAGQELPVHEAGLFPTHGYDTETLFKNARFRLGIALRDAGLQSSELARRALADVKRLQQCTAARHGLLRAVLPLLALGATRKHLLRLRPQRGLHGLDLRLRVVPRPRRRRRLERVGGRVRARVAPARRAVEPSHAVHLQPAKRPVALGVGFGFGFARARRQQRAQLRAPGLQSLELLARAVECELRLRRAMIMRETAPRSAWIILWTLWMWPSATAATGAAATPYDANFACCGGCSSFKRADAYNSKLATGSYIFIWDASLKTDPAPTCRLTFPYDPSLKEQVGDRRVRSGRLVGTSYPIDHDFDHLCCEQRGECRALQEDASGRCLCVKRWGFTGDHCELSIYDVANANNTAHFPAITNLSDVDSLLPEPRTFLLSFDFAAAIASRQDIVDPAAVEGDLLDALSTGSYRQFAWATCAYAVAGIAVLVLFYVVHVTWTFCCFRCGCRKRDPRKQAKIYSKATKIFWGVLMCLFVAIATAASATALLKVHNDVLPRVDSVVDTLETSLPQSAERFCSRLLDPITSLLATGDPVSGLALRDLQQRALDDMAPHSFLDSQSPARDAVGEPVFQLLDALEARSSLFPTGMNASLDCSSLDITQSIVGRMTAGSTTGCFRCKACSLIGDMLEAAKDRWRRLAFKSQLDLAASREQLQSLGRDANVLVPDIQRFRDRVNASCSLLLQRTRVISESVNRLQTEARQVVVFGLLGLSALCLLTFVLATLAVGVGITTNKRPAARATCFFGQITSLVALFLTGALYSAVLMAHDGIVGLQLLDQNMTIFVGPALARDDIAAMLADRNLVDETQTSATLAFADTLHVPPHPTPYDDDPARIDVQDIYDLPELFALAESARDLPAARASFFGWDEPFLAAQYANLYVWAFGNDSVVSPYNLTVHQTLLNSTTTMLMDPDSDTLLVTDDDLQYVRTVFNQTWRGVDDRGVAQNDLIATQWRVVARLELQKRRLGQYLTAIADIIESTRPLLRELITNTTRMEDDEFLLKAPVEFFTDTIRRSRISDCSFNANCAWFRDALNRMFADLQDVIRHSEIAVLSAAVCVVAAVLGVICAGCFASRLRRNIVKVYSAN</sequence>
<dbReference type="InterPro" id="IPR022775">
    <property type="entry name" value="AP_mu_sigma_su"/>
</dbReference>
<feature type="coiled-coil region" evidence="9">
    <location>
        <begin position="503"/>
        <end position="641"/>
    </location>
</feature>
<keyword evidence="6" id="KW-0333">Golgi apparatus</keyword>
<dbReference type="InterPro" id="IPR011012">
    <property type="entry name" value="Longin-like_dom_sf"/>
</dbReference>
<feature type="compositionally biased region" description="Pro residues" evidence="10">
    <location>
        <begin position="255"/>
        <end position="273"/>
    </location>
</feature>
<dbReference type="InterPro" id="IPR044733">
    <property type="entry name" value="AP1_sigma"/>
</dbReference>
<dbReference type="GO" id="GO:0005829">
    <property type="term" value="C:cytosol"/>
    <property type="evidence" value="ECO:0007669"/>
    <property type="project" value="GOC"/>
</dbReference>
<comment type="caution">
    <text evidence="13">The sequence shown here is derived from an EMBL/GenBank/DDBJ whole genome shotgun (WGS) entry which is preliminary data.</text>
</comment>
<dbReference type="GO" id="GO:0030121">
    <property type="term" value="C:AP-1 adaptor complex"/>
    <property type="evidence" value="ECO:0007669"/>
    <property type="project" value="InterPro"/>
</dbReference>
<evidence type="ECO:0000256" key="7">
    <source>
        <dbReference type="ARBA" id="ARBA00023136"/>
    </source>
</evidence>
<feature type="transmembrane region" description="Helical" evidence="11">
    <location>
        <begin position="1177"/>
        <end position="1199"/>
    </location>
</feature>
<dbReference type="InterPro" id="IPR016635">
    <property type="entry name" value="AP_complex_ssu"/>
</dbReference>
<dbReference type="GO" id="GO:0035615">
    <property type="term" value="F:clathrin adaptor activity"/>
    <property type="evidence" value="ECO:0007669"/>
    <property type="project" value="InterPro"/>
</dbReference>
<keyword evidence="4" id="KW-0813">Transport</keyword>
<dbReference type="PANTHER" id="PTHR11753">
    <property type="entry name" value="ADAPTOR COMPLEXES SMALL SUBUNIT FAMILY"/>
    <property type="match status" value="1"/>
</dbReference>
<keyword evidence="11" id="KW-0812">Transmembrane</keyword>
<dbReference type="GO" id="GO:0016482">
    <property type="term" value="P:cytosolic transport"/>
    <property type="evidence" value="ECO:0007669"/>
    <property type="project" value="UniProtKB-ARBA"/>
</dbReference>
<dbReference type="Pfam" id="PF01217">
    <property type="entry name" value="Clat_adaptor_s"/>
    <property type="match status" value="1"/>
</dbReference>
<keyword evidence="7 11" id="KW-0472">Membrane</keyword>
<keyword evidence="11" id="KW-1133">Transmembrane helix</keyword>
<evidence type="ECO:0000256" key="2">
    <source>
        <dbReference type="ARBA" id="ARBA00004640"/>
    </source>
</evidence>
<comment type="subcellular location">
    <subcellularLocation>
        <location evidence="2">Cytoplasmic vesicle</location>
        <location evidence="2">Clathrin-coated vesicle membrane</location>
    </subcellularLocation>
    <subcellularLocation>
        <location evidence="1">Golgi apparatus</location>
    </subcellularLocation>
</comment>
<evidence type="ECO:0000256" key="5">
    <source>
        <dbReference type="ARBA" id="ARBA00022927"/>
    </source>
</evidence>
<dbReference type="Proteomes" id="UP001209570">
    <property type="component" value="Unassembled WGS sequence"/>
</dbReference>
<feature type="transmembrane region" description="Helical" evidence="11">
    <location>
        <begin position="1131"/>
        <end position="1156"/>
    </location>
</feature>
<evidence type="ECO:0000256" key="6">
    <source>
        <dbReference type="ARBA" id="ARBA00023034"/>
    </source>
</evidence>
<evidence type="ECO:0000256" key="11">
    <source>
        <dbReference type="SAM" id="Phobius"/>
    </source>
</evidence>
<evidence type="ECO:0000256" key="9">
    <source>
        <dbReference type="SAM" id="Coils"/>
    </source>
</evidence>
<evidence type="ECO:0000256" key="1">
    <source>
        <dbReference type="ARBA" id="ARBA00004555"/>
    </source>
</evidence>
<accession>A0AAD5LUR8</accession>
<evidence type="ECO:0000256" key="8">
    <source>
        <dbReference type="ARBA" id="ARBA00023329"/>
    </source>
</evidence>
<proteinExistence type="inferred from homology"/>
<reference evidence="13" key="1">
    <citation type="submission" date="2021-12" db="EMBL/GenBank/DDBJ databases">
        <title>Prjna785345.</title>
        <authorList>
            <person name="Rujirawat T."/>
            <person name="Krajaejun T."/>
        </authorList>
    </citation>
    <scope>NUCLEOTIDE SEQUENCE</scope>
    <source>
        <strain evidence="13">Pi057C3</strain>
    </source>
</reference>
<dbReference type="EMBL" id="JAKCXM010000438">
    <property type="protein sequence ID" value="KAJ0394065.1"/>
    <property type="molecule type" value="Genomic_DNA"/>
</dbReference>
<feature type="domain" description="AP complex mu/sigma subunit" evidence="12">
    <location>
        <begin position="1"/>
        <end position="137"/>
    </location>
</feature>
<comment type="similarity">
    <text evidence="3">Belongs to the adaptor complexes small subunit family.</text>
</comment>
<evidence type="ECO:0000313" key="13">
    <source>
        <dbReference type="EMBL" id="KAJ0394065.1"/>
    </source>
</evidence>
<gene>
    <name evidence="13" type="ORF">P43SY_002166</name>
</gene>
<evidence type="ECO:0000256" key="10">
    <source>
        <dbReference type="SAM" id="MobiDB-lite"/>
    </source>
</evidence>
<name>A0AAD5LUR8_PYTIN</name>
<organism evidence="13 14">
    <name type="scientific">Pythium insidiosum</name>
    <name type="common">Pythiosis disease agent</name>
    <dbReference type="NCBI Taxonomy" id="114742"/>
    <lineage>
        <taxon>Eukaryota</taxon>
        <taxon>Sar</taxon>
        <taxon>Stramenopiles</taxon>
        <taxon>Oomycota</taxon>
        <taxon>Peronosporomycetes</taxon>
        <taxon>Pythiales</taxon>
        <taxon>Pythiaceae</taxon>
        <taxon>Pythium</taxon>
    </lineage>
</organism>
<dbReference type="PROSITE" id="PS00989">
    <property type="entry name" value="CLAT_ADAPTOR_S"/>
    <property type="match status" value="1"/>
</dbReference>
<keyword evidence="9" id="KW-0175">Coiled coil</keyword>
<feature type="region of interest" description="Disordered" evidence="10">
    <location>
        <begin position="249"/>
        <end position="274"/>
    </location>
</feature>
<evidence type="ECO:0000256" key="3">
    <source>
        <dbReference type="ARBA" id="ARBA00006972"/>
    </source>
</evidence>